<evidence type="ECO:0000313" key="1">
    <source>
        <dbReference type="EMBL" id="CAF4342914.1"/>
    </source>
</evidence>
<proteinExistence type="predicted"/>
<name>A0A820KJU4_9BILA</name>
<gene>
    <name evidence="1" type="ORF">OXD698_LOCUS48335</name>
</gene>
<feature type="non-terminal residue" evidence="1">
    <location>
        <position position="1"/>
    </location>
</feature>
<evidence type="ECO:0000313" key="2">
    <source>
        <dbReference type="Proteomes" id="UP000663844"/>
    </source>
</evidence>
<reference evidence="1" key="1">
    <citation type="submission" date="2021-02" db="EMBL/GenBank/DDBJ databases">
        <authorList>
            <person name="Nowell W R."/>
        </authorList>
    </citation>
    <scope>NUCLEOTIDE SEQUENCE</scope>
</reference>
<protein>
    <submittedName>
        <fullName evidence="1">Uncharacterized protein</fullName>
    </submittedName>
</protein>
<dbReference type="EMBL" id="CAJOAZ010020096">
    <property type="protein sequence ID" value="CAF4342914.1"/>
    <property type="molecule type" value="Genomic_DNA"/>
</dbReference>
<dbReference type="Proteomes" id="UP000663844">
    <property type="component" value="Unassembled WGS sequence"/>
</dbReference>
<accession>A0A820KJU4</accession>
<sequence length="173" mass="20122">MRKQKQWSTDASGVPHFLCILSKKNYLLFACDKYGCIDLYQLDGNDPSNTPRHLRQFDLFPGNSTSQKPQIIEAFTVYTPFIVVSAHLSDQTDTSSVYFFDHRGSQQADTCLQNFPVRQLSADIGFKCLWGVDRHQHSVYYNQLPMNVSQIQQSIEHREDFIKFGRDFEPIRY</sequence>
<dbReference type="AlphaFoldDB" id="A0A820KJU4"/>
<organism evidence="1 2">
    <name type="scientific">Adineta steineri</name>
    <dbReference type="NCBI Taxonomy" id="433720"/>
    <lineage>
        <taxon>Eukaryota</taxon>
        <taxon>Metazoa</taxon>
        <taxon>Spiralia</taxon>
        <taxon>Gnathifera</taxon>
        <taxon>Rotifera</taxon>
        <taxon>Eurotatoria</taxon>
        <taxon>Bdelloidea</taxon>
        <taxon>Adinetida</taxon>
        <taxon>Adinetidae</taxon>
        <taxon>Adineta</taxon>
    </lineage>
</organism>
<comment type="caution">
    <text evidence="1">The sequence shown here is derived from an EMBL/GenBank/DDBJ whole genome shotgun (WGS) entry which is preliminary data.</text>
</comment>